<gene>
    <name evidence="2" type="ORF">G4923_15750</name>
</gene>
<reference evidence="2 3" key="1">
    <citation type="submission" date="2020-02" db="EMBL/GenBank/DDBJ databases">
        <title>Genome sequencing of Aeromonas rivipollensis.</title>
        <authorList>
            <person name="Fono-Tamo Ubani E.K."/>
            <person name="Lekota K.E."/>
        </authorList>
    </citation>
    <scope>NUCLEOTIDE SEQUENCE [LARGE SCALE GENOMIC DNA]</scope>
    <source>
        <strain evidence="2 3">G78</strain>
    </source>
</reference>
<comment type="caution">
    <text evidence="2">The sequence shown here is derived from an EMBL/GenBank/DDBJ whole genome shotgun (WGS) entry which is preliminary data.</text>
</comment>
<dbReference type="EMBL" id="JAAILA010000026">
    <property type="protein sequence ID" value="NEX90130.1"/>
    <property type="molecule type" value="Genomic_DNA"/>
</dbReference>
<dbReference type="RefSeq" id="WP_111910487.1">
    <property type="nucleotide sequence ID" value="NZ_JAAILA010000026.1"/>
</dbReference>
<evidence type="ECO:0008006" key="4">
    <source>
        <dbReference type="Google" id="ProtNLM"/>
    </source>
</evidence>
<evidence type="ECO:0000256" key="1">
    <source>
        <dbReference type="SAM" id="MobiDB-lite"/>
    </source>
</evidence>
<name>A0ABX0D954_9GAMM</name>
<sequence length="150" mass="16993">MKKWFIPLLACWLYGCNSGPGEEAIQSQVTARLQADTDPALFEISDFAVLGKEERMEGVYLVKVSYRLHFKQGLDQLQVLHDEDLVYDRVGPFQQEMALMELERKYGEFEAGQALAQESQVWMMKTEQGWQLAEPAQQGEAPSSLPPALP</sequence>
<evidence type="ECO:0000313" key="2">
    <source>
        <dbReference type="EMBL" id="NEX90130.1"/>
    </source>
</evidence>
<organism evidence="2 3">
    <name type="scientific">Aeromonas rivipollensis</name>
    <dbReference type="NCBI Taxonomy" id="948519"/>
    <lineage>
        <taxon>Bacteria</taxon>
        <taxon>Pseudomonadati</taxon>
        <taxon>Pseudomonadota</taxon>
        <taxon>Gammaproteobacteria</taxon>
        <taxon>Aeromonadales</taxon>
        <taxon>Aeromonadaceae</taxon>
        <taxon>Aeromonas</taxon>
    </lineage>
</organism>
<keyword evidence="3" id="KW-1185">Reference proteome</keyword>
<proteinExistence type="predicted"/>
<protein>
    <recommendedName>
        <fullName evidence="4">Lipoprotein</fullName>
    </recommendedName>
</protein>
<evidence type="ECO:0000313" key="3">
    <source>
        <dbReference type="Proteomes" id="UP000472827"/>
    </source>
</evidence>
<dbReference type="Proteomes" id="UP000472827">
    <property type="component" value="Unassembled WGS sequence"/>
</dbReference>
<accession>A0ABX0D954</accession>
<feature type="region of interest" description="Disordered" evidence="1">
    <location>
        <begin position="131"/>
        <end position="150"/>
    </location>
</feature>
<dbReference type="PROSITE" id="PS51257">
    <property type="entry name" value="PROKAR_LIPOPROTEIN"/>
    <property type="match status" value="1"/>
</dbReference>